<reference evidence="2" key="1">
    <citation type="journal article" date="2015" name="Nat. Genet.">
        <title>The genome and transcriptome of the zoonotic hookworm Ancylostoma ceylanicum identify infection-specific gene families.</title>
        <authorList>
            <person name="Schwarz E.M."/>
            <person name="Hu Y."/>
            <person name="Antoshechkin I."/>
            <person name="Miller M.M."/>
            <person name="Sternberg P.W."/>
            <person name="Aroian R.V."/>
        </authorList>
    </citation>
    <scope>NUCLEOTIDE SEQUENCE</scope>
    <source>
        <strain evidence="2">HY135</strain>
    </source>
</reference>
<accession>A0A016VWA9</accession>
<organism evidence="1 2">
    <name type="scientific">Ancylostoma ceylanicum</name>
    <dbReference type="NCBI Taxonomy" id="53326"/>
    <lineage>
        <taxon>Eukaryota</taxon>
        <taxon>Metazoa</taxon>
        <taxon>Ecdysozoa</taxon>
        <taxon>Nematoda</taxon>
        <taxon>Chromadorea</taxon>
        <taxon>Rhabditida</taxon>
        <taxon>Rhabditina</taxon>
        <taxon>Rhabditomorpha</taxon>
        <taxon>Strongyloidea</taxon>
        <taxon>Ancylostomatidae</taxon>
        <taxon>Ancylostomatinae</taxon>
        <taxon>Ancylostoma</taxon>
    </lineage>
</organism>
<evidence type="ECO:0000313" key="1">
    <source>
        <dbReference type="EMBL" id="EYC31576.1"/>
    </source>
</evidence>
<proteinExistence type="predicted"/>
<gene>
    <name evidence="1" type="primary">Acey_s0004.g2225</name>
    <name evidence="1" type="ORF">Y032_0004g2225</name>
</gene>
<keyword evidence="2" id="KW-1185">Reference proteome</keyword>
<protein>
    <submittedName>
        <fullName evidence="1">Uncharacterized protein</fullName>
    </submittedName>
</protein>
<evidence type="ECO:0000313" key="2">
    <source>
        <dbReference type="Proteomes" id="UP000024635"/>
    </source>
</evidence>
<comment type="caution">
    <text evidence="1">The sequence shown here is derived from an EMBL/GenBank/DDBJ whole genome shotgun (WGS) entry which is preliminary data.</text>
</comment>
<dbReference type="AlphaFoldDB" id="A0A016VWA9"/>
<dbReference type="Proteomes" id="UP000024635">
    <property type="component" value="Unassembled WGS sequence"/>
</dbReference>
<sequence length="136" mass="15732">MLLLATHEVVISLYGPTFRRLRLRQSLEESNRFVKVFGQTLPQSDTDPDYARKSRITRTATITSSQVRQPIEVLDDGRTRWTWKQYETFCHQSYLELDVTQCEIWIELTGCGGAVLFAVHFWVFGMNPKSLKSLAC</sequence>
<dbReference type="EMBL" id="JARK01001340">
    <property type="protein sequence ID" value="EYC31576.1"/>
    <property type="molecule type" value="Genomic_DNA"/>
</dbReference>
<name>A0A016VWA9_9BILA</name>